<dbReference type="EMBL" id="QBKP01000006">
    <property type="protein sequence ID" value="PTX50006.1"/>
    <property type="molecule type" value="Genomic_DNA"/>
</dbReference>
<gene>
    <name evidence="3" type="ORF">C8N34_106188</name>
</gene>
<name>A0A2T6B1Q2_9RHOB</name>
<evidence type="ECO:0000256" key="2">
    <source>
        <dbReference type="SAM" id="SignalP"/>
    </source>
</evidence>
<feature type="region of interest" description="Disordered" evidence="1">
    <location>
        <begin position="53"/>
        <end position="84"/>
    </location>
</feature>
<evidence type="ECO:0000256" key="1">
    <source>
        <dbReference type="SAM" id="MobiDB-lite"/>
    </source>
</evidence>
<dbReference type="AlphaFoldDB" id="A0A2T6B1Q2"/>
<protein>
    <submittedName>
        <fullName evidence="3">Uncharacterized protein</fullName>
    </submittedName>
</protein>
<organism evidence="3 4">
    <name type="scientific">Gemmobacter caeni</name>
    <dbReference type="NCBI Taxonomy" id="589035"/>
    <lineage>
        <taxon>Bacteria</taxon>
        <taxon>Pseudomonadati</taxon>
        <taxon>Pseudomonadota</taxon>
        <taxon>Alphaproteobacteria</taxon>
        <taxon>Rhodobacterales</taxon>
        <taxon>Paracoccaceae</taxon>
        <taxon>Gemmobacter</taxon>
    </lineage>
</organism>
<feature type="compositionally biased region" description="Basic and acidic residues" evidence="1">
    <location>
        <begin position="58"/>
        <end position="68"/>
    </location>
</feature>
<feature type="chain" id="PRO_5015731287" evidence="2">
    <location>
        <begin position="26"/>
        <end position="192"/>
    </location>
</feature>
<keyword evidence="2" id="KW-0732">Signal</keyword>
<feature type="signal peptide" evidence="2">
    <location>
        <begin position="1"/>
        <end position="25"/>
    </location>
</feature>
<proteinExistence type="predicted"/>
<keyword evidence="4" id="KW-1185">Reference proteome</keyword>
<feature type="compositionally biased region" description="Acidic residues" evidence="1">
    <location>
        <begin position="69"/>
        <end position="79"/>
    </location>
</feature>
<dbReference type="Proteomes" id="UP000244224">
    <property type="component" value="Unassembled WGS sequence"/>
</dbReference>
<reference evidence="3 4" key="1">
    <citation type="submission" date="2018-04" db="EMBL/GenBank/DDBJ databases">
        <title>Genomic Encyclopedia of Archaeal and Bacterial Type Strains, Phase II (KMG-II): from individual species to whole genera.</title>
        <authorList>
            <person name="Goeker M."/>
        </authorList>
    </citation>
    <scope>NUCLEOTIDE SEQUENCE [LARGE SCALE GENOMIC DNA]</scope>
    <source>
        <strain evidence="3 4">DSM 21823</strain>
    </source>
</reference>
<comment type="caution">
    <text evidence="3">The sequence shown here is derived from an EMBL/GenBank/DDBJ whole genome shotgun (WGS) entry which is preliminary data.</text>
</comment>
<accession>A0A2T6B1Q2</accession>
<feature type="region of interest" description="Disordered" evidence="1">
    <location>
        <begin position="154"/>
        <end position="177"/>
    </location>
</feature>
<evidence type="ECO:0000313" key="3">
    <source>
        <dbReference type="EMBL" id="PTX50006.1"/>
    </source>
</evidence>
<evidence type="ECO:0000313" key="4">
    <source>
        <dbReference type="Proteomes" id="UP000244224"/>
    </source>
</evidence>
<sequence>MKSGMTGRLLAGAAAAVLVSGVAWAAPVLPVLQLAKGGAASEARIWLASAEDGAPGDKMWRGDDKGEPASDETADDAEDGPVWAGGNPDFCEACGGVVEDEGETPEPVDVELGDPLDDSVTVDDDTMWAGGDPDFCEACGGVVVDDAEVMSMTAGVQQQRGGRSQMAGRAPGGERPTDRCGLAGVAYRCGDR</sequence>